<sequence length="298" mass="33359">MRLTLIKTAVGGLSLLTAATGFAASQELPVRFVSVPAYSIITDTLFNLTPQVAGKRNTFLMQQICDLARGDATQQEVNQRLIQNKVDPMQLAKLGVPGMLVLKSEREERQLACAAFLATSLFQPVDMTSYYLQDKKEKEKSSWLPWRPAKEERTEKSDFLRDRFIHDAQVQLAVARATAQLYAVIAQNIPPQPIGDWKTRQQQITDVVKHYAPDYLNAITSFYKAEGSGALTLDYVTSNSYSVRNTFGNRLVKNSEDVELYSRGVTWFGKGMIIGKSYFVDIAILAAPAHDDAEQKKK</sequence>
<feature type="chain" id="PRO_5045187430" evidence="1">
    <location>
        <begin position="24"/>
        <end position="298"/>
    </location>
</feature>
<dbReference type="EMBL" id="CP076838">
    <property type="protein sequence ID" value="QWW79756.1"/>
    <property type="molecule type" value="Genomic_DNA"/>
</dbReference>
<dbReference type="RefSeq" id="WP_207292598.1">
    <property type="nucleotide sequence ID" value="NZ_CP071383.1"/>
</dbReference>
<name>A0ABX8JYQ2_9ENTR</name>
<organism evidence="2 3">
    <name type="scientific">Leclercia pneumoniae</name>
    <dbReference type="NCBI Taxonomy" id="2815358"/>
    <lineage>
        <taxon>Bacteria</taxon>
        <taxon>Pseudomonadati</taxon>
        <taxon>Pseudomonadota</taxon>
        <taxon>Gammaproteobacteria</taxon>
        <taxon>Enterobacterales</taxon>
        <taxon>Enterobacteriaceae</taxon>
        <taxon>Leclercia</taxon>
    </lineage>
</organism>
<dbReference type="Proteomes" id="UP000683497">
    <property type="component" value="Chromosome"/>
</dbReference>
<accession>A0ABX8JYQ2</accession>
<feature type="signal peptide" evidence="1">
    <location>
        <begin position="1"/>
        <end position="23"/>
    </location>
</feature>
<evidence type="ECO:0000313" key="2">
    <source>
        <dbReference type="EMBL" id="QWW79756.1"/>
    </source>
</evidence>
<keyword evidence="1" id="KW-0732">Signal</keyword>
<evidence type="ECO:0000313" key="3">
    <source>
        <dbReference type="Proteomes" id="UP000683497"/>
    </source>
</evidence>
<gene>
    <name evidence="2" type="ORF">KQ929_00330</name>
</gene>
<proteinExistence type="predicted"/>
<reference evidence="2 3" key="1">
    <citation type="submission" date="2021-06" db="EMBL/GenBank/DDBJ databases">
        <title>Leclercia pneumoniae sp. nov.</title>
        <authorList>
            <person name="Hoenemann M."/>
            <person name="Viehweger A."/>
            <person name="Dietze N."/>
        </authorList>
    </citation>
    <scope>NUCLEOTIDE SEQUENCE [LARGE SCALE GENOMIC DNA]</scope>
    <source>
        <strain evidence="3">49125</strain>
    </source>
</reference>
<keyword evidence="3" id="KW-1185">Reference proteome</keyword>
<protein>
    <submittedName>
        <fullName evidence="2">Uncharacterized protein</fullName>
    </submittedName>
</protein>
<evidence type="ECO:0000256" key="1">
    <source>
        <dbReference type="SAM" id="SignalP"/>
    </source>
</evidence>